<feature type="transmembrane region" description="Helical" evidence="3">
    <location>
        <begin position="498"/>
        <end position="518"/>
    </location>
</feature>
<feature type="transmembrane region" description="Helical" evidence="3">
    <location>
        <begin position="1267"/>
        <end position="1288"/>
    </location>
</feature>
<evidence type="ECO:0000313" key="4">
    <source>
        <dbReference type="EMBL" id="KAK7500414.1"/>
    </source>
</evidence>
<dbReference type="PANTHER" id="PTHR21137">
    <property type="entry name" value="ODORANT RECEPTOR"/>
    <property type="match status" value="1"/>
</dbReference>
<evidence type="ECO:0000313" key="5">
    <source>
        <dbReference type="Proteomes" id="UP001519460"/>
    </source>
</evidence>
<dbReference type="PANTHER" id="PTHR21137:SF35">
    <property type="entry name" value="ODORANT RECEPTOR 19A-RELATED"/>
    <property type="match status" value="1"/>
</dbReference>
<feature type="transmembrane region" description="Helical" evidence="3">
    <location>
        <begin position="96"/>
        <end position="117"/>
    </location>
</feature>
<keyword evidence="5" id="KW-1185">Reference proteome</keyword>
<feature type="transmembrane region" description="Helical" evidence="3">
    <location>
        <begin position="1471"/>
        <end position="1489"/>
    </location>
</feature>
<keyword evidence="1" id="KW-0552">Olfaction</keyword>
<keyword evidence="3" id="KW-1133">Transmembrane helix</keyword>
<feature type="region of interest" description="Disordered" evidence="2">
    <location>
        <begin position="304"/>
        <end position="332"/>
    </location>
</feature>
<accession>A0ABD0LLY5</accession>
<feature type="transmembrane region" description="Helical" evidence="3">
    <location>
        <begin position="1167"/>
        <end position="1193"/>
    </location>
</feature>
<feature type="transmembrane region" description="Helical" evidence="3">
    <location>
        <begin position="1501"/>
        <end position="1520"/>
    </location>
</feature>
<evidence type="ECO:0000256" key="3">
    <source>
        <dbReference type="SAM" id="Phobius"/>
    </source>
</evidence>
<feature type="non-terminal residue" evidence="4">
    <location>
        <position position="1523"/>
    </location>
</feature>
<keyword evidence="3" id="KW-0812">Transmembrane</keyword>
<proteinExistence type="predicted"/>
<evidence type="ECO:0000256" key="1">
    <source>
        <dbReference type="ARBA" id="ARBA00022725"/>
    </source>
</evidence>
<dbReference type="Proteomes" id="UP001519460">
    <property type="component" value="Unassembled WGS sequence"/>
</dbReference>
<feature type="region of interest" description="Disordered" evidence="2">
    <location>
        <begin position="1387"/>
        <end position="1410"/>
    </location>
</feature>
<feature type="transmembrane region" description="Helical" evidence="3">
    <location>
        <begin position="614"/>
        <end position="633"/>
    </location>
</feature>
<keyword evidence="1" id="KW-0716">Sensory transduction</keyword>
<protein>
    <submittedName>
        <fullName evidence="4">Uncharacterized protein</fullName>
    </submittedName>
</protein>
<dbReference type="InterPro" id="IPR004117">
    <property type="entry name" value="7tm6_olfct_rcpt"/>
</dbReference>
<feature type="transmembrane region" description="Helical" evidence="3">
    <location>
        <begin position="466"/>
        <end position="486"/>
    </location>
</feature>
<feature type="region of interest" description="Disordered" evidence="2">
    <location>
        <begin position="1342"/>
        <end position="1375"/>
    </location>
</feature>
<feature type="compositionally biased region" description="Basic residues" evidence="2">
    <location>
        <begin position="1364"/>
        <end position="1374"/>
    </location>
</feature>
<keyword evidence="3" id="KW-0472">Membrane</keyword>
<feature type="transmembrane region" description="Helical" evidence="3">
    <location>
        <begin position="1231"/>
        <end position="1252"/>
    </location>
</feature>
<feature type="transmembrane region" description="Helical" evidence="3">
    <location>
        <begin position="576"/>
        <end position="594"/>
    </location>
</feature>
<name>A0ABD0LLY5_9CAEN</name>
<gene>
    <name evidence="4" type="ORF">BaRGS_00008321</name>
</gene>
<sequence length="1523" mass="171526">MSSRISQSSPDSHDKNDKTEARLSFELLFYFSSLVGFPVSAGDITRKDTKHLEQREASEAWKAETEQLPVSYGPRKNLSSLLQRIRSVELSCSKRLVRFLLFTVLQLANIVRCAFALQQIKDKGQFTGNIVATLSYLLGFLRVFLVFCATCPTLKVNLPRLVAKIRSYERRYGFSFSVRDLNTSLKKVVISVSVLFITATLSTMTSLVLMYPFYKKQMMPFHEAEDAELAIVVVAYWVFFATYCFVEHAPFHTMAVVAYIARKEFLYLGRMAEKEFTPKDSEDECFDDLTHNIQADVEEKCFATGQNTSGDSISKESDPKMSPVPRAHTDSVGPFCHEKQQELQRSAYGRSLGVLGSEKDISKRHTAQQGGLKFGYVKNEVCEEKARDISELHVDTQNCAANALENISVINLQTSFENQRDLHRSGVLDPDVTLEMTFDKLRRRHEAICEIIECCQRCFCHAIPALYTFGITSICIIIYALASRSLRKGELVYTSGSLWGLLQDMTFCTILGCVVNDTTRKHLATKRRDTETPQRAWEEDTKDACPGSYIVVSRNNGKVQWKDLFVRIKAFLKERFVFFICGFLQVMFLVRAVLTLKLVLNKDHIDGNAVASVSYFLGWLKVLIIYIATYSSLSSSLPNLMTQIRSYETRYGFSFDVSTFHTKVKRLLVLVYGIYILFGVSFITTGYTLFPGFRLQMAPFQDTEGAVFAVVVIAYTFLFLVVCIAAWSTQHSLAVLTYVARTEFLLARLTQKEFSKTKNDTWNVSGKGRYSTLESGVVMTEVKPPSDCRIYNCESSTRHFGQEGQVATSNETQNFLDTKKRGFVQSVAVAGEAATHQLKLKAHGKERAISYGMQNIPEATLPGSTQKAVGVDETELYQLKSRTSSVAQRTRENPRRKRVYGLSMSSTFQKASRKKLSKITRPKFMTDTGTSGKFGADSFPTSLSAGDEKGQVLEDEADHDLGVALETTFDYLRRRHDDVCEIMESCQRCFCHTIPMSYALGICTVCFAIYAFASESLSRGDLVFSVCANSPEMEGTHHKQNKTEQCSRLSFDVMVHFMWVVGYPVRGTRNLKNGPQTSDLPTRLDTFPKSDIGSRKDAVPNLEITTPRPPAAKSAWTADGERSPGFVGKLTGHLKQNVVFGTLALIQLTNIVRILPGMVLEFGHGPLGSYTVAAVSYLLSWIQALVLFLATYMPVKKHLPDLRAALRYYEDTYGFSFDVCSFNRRAKVMNVVWWVLFAVVTAALLTPLVIVFPEFKKQFYPYQNSEGATFVIVACAYYTAFFVVSVVYSSSVQTTHYVCFIAKNEFLHIARKVEELLPAKNYKNLENKSKCTDLISGDCTDEPSDTNTYRQAQDEQHEGVPQKLRTKTNRRQRKSPQLLRTRNFCDGRVTDSDQSAHAKPESISRDKTYDILETKPTIGSRADQDNDLEKDPDLGGDSLEKAFDVLHDRHEAMCAITEVCQRCFYHTLPSIYAFGITTCCFVIYSLASGSLKRGDLAMTSFVLWVHAQNMVFSGIWACILNDS</sequence>
<feature type="transmembrane region" description="Helical" evidence="3">
    <location>
        <begin position="705"/>
        <end position="727"/>
    </location>
</feature>
<comment type="caution">
    <text evidence="4">The sequence shown here is derived from an EMBL/GenBank/DDBJ whole genome shotgun (WGS) entry which is preliminary data.</text>
</comment>
<feature type="transmembrane region" description="Helical" evidence="3">
    <location>
        <begin position="1138"/>
        <end position="1155"/>
    </location>
</feature>
<evidence type="ECO:0000256" key="2">
    <source>
        <dbReference type="SAM" id="MobiDB-lite"/>
    </source>
</evidence>
<dbReference type="GO" id="GO:0007608">
    <property type="term" value="P:sensory perception of smell"/>
    <property type="evidence" value="ECO:0007669"/>
    <property type="project" value="UniProtKB-KW"/>
</dbReference>
<dbReference type="EMBL" id="JACVVK020000037">
    <property type="protein sequence ID" value="KAK7500414.1"/>
    <property type="molecule type" value="Genomic_DNA"/>
</dbReference>
<feature type="transmembrane region" description="Helical" evidence="3">
    <location>
        <begin position="188"/>
        <end position="214"/>
    </location>
</feature>
<feature type="transmembrane region" description="Helical" evidence="3">
    <location>
        <begin position="667"/>
        <end position="690"/>
    </location>
</feature>
<feature type="transmembrane region" description="Helical" evidence="3">
    <location>
        <begin position="234"/>
        <end position="261"/>
    </location>
</feature>
<reference evidence="4 5" key="1">
    <citation type="journal article" date="2023" name="Sci. Data">
        <title>Genome assembly of the Korean intertidal mud-creeper Batillaria attramentaria.</title>
        <authorList>
            <person name="Patra A.K."/>
            <person name="Ho P.T."/>
            <person name="Jun S."/>
            <person name="Lee S.J."/>
            <person name="Kim Y."/>
            <person name="Won Y.J."/>
        </authorList>
    </citation>
    <scope>NUCLEOTIDE SEQUENCE [LARGE SCALE GENOMIC DNA]</scope>
    <source>
        <strain evidence="4">Wonlab-2016</strain>
    </source>
</reference>
<feature type="transmembrane region" description="Helical" evidence="3">
    <location>
        <begin position="137"/>
        <end position="158"/>
    </location>
</feature>
<organism evidence="4 5">
    <name type="scientific">Batillaria attramentaria</name>
    <dbReference type="NCBI Taxonomy" id="370345"/>
    <lineage>
        <taxon>Eukaryota</taxon>
        <taxon>Metazoa</taxon>
        <taxon>Spiralia</taxon>
        <taxon>Lophotrochozoa</taxon>
        <taxon>Mollusca</taxon>
        <taxon>Gastropoda</taxon>
        <taxon>Caenogastropoda</taxon>
        <taxon>Sorbeoconcha</taxon>
        <taxon>Cerithioidea</taxon>
        <taxon>Batillariidae</taxon>
        <taxon>Batillaria</taxon>
    </lineage>
</organism>